<comment type="caution">
    <text evidence="2">The sequence shown here is derived from an EMBL/GenBank/DDBJ whole genome shotgun (WGS) entry which is preliminary data.</text>
</comment>
<dbReference type="Gene3D" id="3.40.50.300">
    <property type="entry name" value="P-loop containing nucleotide triphosphate hydrolases"/>
    <property type="match status" value="1"/>
</dbReference>
<dbReference type="OMA" id="CVGTPAR"/>
<name>A0A0B1P5G3_UNCNE</name>
<dbReference type="EMBL" id="JNVN01001383">
    <property type="protein sequence ID" value="KHJ33518.1"/>
    <property type="molecule type" value="Genomic_DNA"/>
</dbReference>
<organism evidence="2 3">
    <name type="scientific">Uncinula necator</name>
    <name type="common">Grape powdery mildew</name>
    <dbReference type="NCBI Taxonomy" id="52586"/>
    <lineage>
        <taxon>Eukaryota</taxon>
        <taxon>Fungi</taxon>
        <taxon>Dikarya</taxon>
        <taxon>Ascomycota</taxon>
        <taxon>Pezizomycotina</taxon>
        <taxon>Leotiomycetes</taxon>
        <taxon>Erysiphales</taxon>
        <taxon>Erysiphaceae</taxon>
        <taxon>Erysiphe</taxon>
    </lineage>
</organism>
<dbReference type="SUPFAM" id="SSF52540">
    <property type="entry name" value="P-loop containing nucleoside triphosphate hydrolases"/>
    <property type="match status" value="1"/>
</dbReference>
<proteinExistence type="predicted"/>
<dbReference type="HOGENOM" id="CLU_057568_0_1_1"/>
<dbReference type="GO" id="GO:0005634">
    <property type="term" value="C:nucleus"/>
    <property type="evidence" value="ECO:0007669"/>
    <property type="project" value="TreeGrafter"/>
</dbReference>
<dbReference type="AlphaFoldDB" id="A0A0B1P5G3"/>
<feature type="region of interest" description="Disordered" evidence="1">
    <location>
        <begin position="1"/>
        <end position="42"/>
    </location>
</feature>
<dbReference type="Proteomes" id="UP000030854">
    <property type="component" value="Unassembled WGS sequence"/>
</dbReference>
<dbReference type="Pfam" id="PF14617">
    <property type="entry name" value="CMS1"/>
    <property type="match status" value="1"/>
</dbReference>
<accession>A0A0B1P5G3</accession>
<evidence type="ECO:0008006" key="4">
    <source>
        <dbReference type="Google" id="ProtNLM"/>
    </source>
</evidence>
<evidence type="ECO:0000313" key="3">
    <source>
        <dbReference type="Proteomes" id="UP000030854"/>
    </source>
</evidence>
<keyword evidence="3" id="KW-1185">Reference proteome</keyword>
<dbReference type="PANTHER" id="PTHR24030:SF0">
    <property type="entry name" value="PROTEIN CMSS1"/>
    <property type="match status" value="1"/>
</dbReference>
<protein>
    <recommendedName>
        <fullName evidence="4">Protein CMS1</fullName>
    </recommendedName>
</protein>
<dbReference type="InterPro" id="IPR027417">
    <property type="entry name" value="P-loop_NTPase"/>
</dbReference>
<gene>
    <name evidence="2" type="ORF">EV44_g4429</name>
</gene>
<dbReference type="STRING" id="52586.A0A0B1P5G3"/>
<sequence>MSKDDLLQEPIVEHTIPSTDSKDRVKNKEKKRKRNEIQSSTGLVKKLKTKRRTFENETKIDVETGLNNSFAEMDSQSLADYVAKRTKTYESDLSPIELEDKYISASFIVNTVSWQKPRSLENLPQFLEQYSEDVKKLWSASKKNGAPHSLVIACAGLRASEIARFIRRYPKKEAKVAKLFAKHIKIQESINFLKTNRTGIAVGTPQRIIDLIIDGTLRVDHLKRIIIDASHIDQKKRGILEIKETQVPLVKLLALKEIRERFVTEKDNIKLIFY</sequence>
<dbReference type="PANTHER" id="PTHR24030">
    <property type="entry name" value="PROTEIN CMSS1"/>
    <property type="match status" value="1"/>
</dbReference>
<evidence type="ECO:0000256" key="1">
    <source>
        <dbReference type="SAM" id="MobiDB-lite"/>
    </source>
</evidence>
<dbReference type="GO" id="GO:0030686">
    <property type="term" value="C:90S preribosome"/>
    <property type="evidence" value="ECO:0007669"/>
    <property type="project" value="TreeGrafter"/>
</dbReference>
<dbReference type="InterPro" id="IPR032704">
    <property type="entry name" value="Cms1"/>
</dbReference>
<evidence type="ECO:0000313" key="2">
    <source>
        <dbReference type="EMBL" id="KHJ33518.1"/>
    </source>
</evidence>
<reference evidence="2 3" key="1">
    <citation type="journal article" date="2014" name="BMC Genomics">
        <title>Adaptive genomic structural variation in the grape powdery mildew pathogen, Erysiphe necator.</title>
        <authorList>
            <person name="Jones L."/>
            <person name="Riaz S."/>
            <person name="Morales-Cruz A."/>
            <person name="Amrine K.C."/>
            <person name="McGuire B."/>
            <person name="Gubler W.D."/>
            <person name="Walker M.A."/>
            <person name="Cantu D."/>
        </authorList>
    </citation>
    <scope>NUCLEOTIDE SEQUENCE [LARGE SCALE GENOMIC DNA]</scope>
    <source>
        <strain evidence="3">c</strain>
    </source>
</reference>